<dbReference type="EMBL" id="BSFN01000042">
    <property type="protein sequence ID" value="GLK92248.1"/>
    <property type="molecule type" value="Genomic_DNA"/>
</dbReference>
<proteinExistence type="predicted"/>
<dbReference type="RefSeq" id="WP_271198541.1">
    <property type="nucleotide sequence ID" value="NZ_BSFN01000042.1"/>
</dbReference>
<dbReference type="Proteomes" id="UP001143328">
    <property type="component" value="Unassembled WGS sequence"/>
</dbReference>
<evidence type="ECO:0000313" key="1">
    <source>
        <dbReference type="EMBL" id="GLK92248.1"/>
    </source>
</evidence>
<accession>A0A9W6NII9</accession>
<reference evidence="1" key="1">
    <citation type="journal article" date="2014" name="Int. J. Syst. Evol. Microbiol.">
        <title>Complete genome sequence of Corynebacterium casei LMG S-19264T (=DSM 44701T), isolated from a smear-ripened cheese.</title>
        <authorList>
            <consortium name="US DOE Joint Genome Institute (JGI-PGF)"/>
            <person name="Walter F."/>
            <person name="Albersmeier A."/>
            <person name="Kalinowski J."/>
            <person name="Ruckert C."/>
        </authorList>
    </citation>
    <scope>NUCLEOTIDE SEQUENCE</scope>
    <source>
        <strain evidence="1">VKM B-2935</strain>
    </source>
</reference>
<reference evidence="1" key="2">
    <citation type="submission" date="2023-01" db="EMBL/GenBank/DDBJ databases">
        <authorList>
            <person name="Sun Q."/>
            <person name="Evtushenko L."/>
        </authorList>
    </citation>
    <scope>NUCLEOTIDE SEQUENCE</scope>
    <source>
        <strain evidence="1">VKM B-2935</strain>
    </source>
</reference>
<name>A0A9W6NII9_9PSED</name>
<sequence length="206" mass="23636">MKKLSTRLSAFIFLTYSAVTFGYSTGVSTRDFAQKLPSDNIIVVEEHGNTGTNTQWFRSHDGRLQIYMIDNSVEIRRQLPSLPGVNPGVVSFTSLDRLHDLKVGEASQSYNMRVFFNEDFMWIEVWPTSSDTAPVRNTVMFFGSDKSTYDYYLTNSIPYVKYTYYNNLKKDISDHYAHLYSPDFINLIQYPPKGRKAILSTINSGN</sequence>
<dbReference type="AlphaFoldDB" id="A0A9W6NII9"/>
<comment type="caution">
    <text evidence="1">The sequence shown here is derived from an EMBL/GenBank/DDBJ whole genome shotgun (WGS) entry which is preliminary data.</text>
</comment>
<gene>
    <name evidence="1" type="ORF">GCM10017655_53130</name>
</gene>
<organism evidence="1 2">
    <name type="scientific">Pseudomonas turukhanskensis</name>
    <dbReference type="NCBI Taxonomy" id="1806536"/>
    <lineage>
        <taxon>Bacteria</taxon>
        <taxon>Pseudomonadati</taxon>
        <taxon>Pseudomonadota</taxon>
        <taxon>Gammaproteobacteria</taxon>
        <taxon>Pseudomonadales</taxon>
        <taxon>Pseudomonadaceae</taxon>
        <taxon>Pseudomonas</taxon>
    </lineage>
</organism>
<protein>
    <submittedName>
        <fullName evidence="1">Uncharacterized protein</fullName>
    </submittedName>
</protein>
<keyword evidence="2" id="KW-1185">Reference proteome</keyword>
<evidence type="ECO:0000313" key="2">
    <source>
        <dbReference type="Proteomes" id="UP001143328"/>
    </source>
</evidence>